<evidence type="ECO:0000256" key="1">
    <source>
        <dbReference type="SAM" id="Phobius"/>
    </source>
</evidence>
<feature type="transmembrane region" description="Helical" evidence="1">
    <location>
        <begin position="392"/>
        <end position="413"/>
    </location>
</feature>
<feature type="transmembrane region" description="Helical" evidence="1">
    <location>
        <begin position="182"/>
        <end position="199"/>
    </location>
</feature>
<feature type="transmembrane region" description="Helical" evidence="1">
    <location>
        <begin position="30"/>
        <end position="47"/>
    </location>
</feature>
<feature type="transmembrane region" description="Helical" evidence="1">
    <location>
        <begin position="425"/>
        <end position="446"/>
    </location>
</feature>
<feature type="transmembrane region" description="Helical" evidence="1">
    <location>
        <begin position="106"/>
        <end position="128"/>
    </location>
</feature>
<dbReference type="RefSeq" id="WP_155599384.1">
    <property type="nucleotide sequence ID" value="NZ_RCNR01000009.1"/>
</dbReference>
<gene>
    <name evidence="2" type="ORF">D9O36_07070</name>
</gene>
<reference evidence="2 3" key="1">
    <citation type="journal article" date="2019" name="Mar. Drugs">
        <title>Comparative Genomics and CAZyme Genome Repertoires of Marine Zobellia amurskyensis KMM 3526(T) and Zobellia laminariae KMM 3676(T).</title>
        <authorList>
            <person name="Chernysheva N."/>
            <person name="Bystritskaya E."/>
            <person name="Stenkova A."/>
            <person name="Golovkin I."/>
            <person name="Nedashkovskaya O."/>
            <person name="Isaeva M."/>
        </authorList>
    </citation>
    <scope>NUCLEOTIDE SEQUENCE [LARGE SCALE GENOMIC DNA]</scope>
    <source>
        <strain evidence="2 3">KMM 3526</strain>
    </source>
</reference>
<keyword evidence="3" id="KW-1185">Reference proteome</keyword>
<evidence type="ECO:0000313" key="2">
    <source>
        <dbReference type="EMBL" id="MUH35595.1"/>
    </source>
</evidence>
<comment type="caution">
    <text evidence="2">The sequence shown here is derived from an EMBL/GenBank/DDBJ whole genome shotgun (WGS) entry which is preliminary data.</text>
</comment>
<feature type="transmembrane region" description="Helical" evidence="1">
    <location>
        <begin position="363"/>
        <end position="385"/>
    </location>
</feature>
<accession>A0A7X2ZSJ4</accession>
<protein>
    <recommendedName>
        <fullName evidence="4">Oligosaccharide repeat unit polymerase</fullName>
    </recommendedName>
</protein>
<dbReference type="EMBL" id="RCNR01000009">
    <property type="protein sequence ID" value="MUH35595.1"/>
    <property type="molecule type" value="Genomic_DNA"/>
</dbReference>
<feature type="transmembrane region" description="Helical" evidence="1">
    <location>
        <begin position="228"/>
        <end position="250"/>
    </location>
</feature>
<keyword evidence="1" id="KW-1133">Transmembrane helix</keyword>
<keyword evidence="1" id="KW-0472">Membrane</keyword>
<sequence length="455" mass="52198">MILIKILSLILISPSLYVGNKLMKKKDVNFFDLLIIFNTLYFVIIPLKSNESVYNSIGNISPNTSIFVFFYLLFFFSALIISSKLVKNHTDSPINVTYYLKKYPNLEASLVLKLILIILPIFSLTYYVPHMSTIAAFEEIREAGTKVSYEQSSMVKFFGTIFKLGLIVPVVIFFQNLRDKKVDLLIICSLVFFLINFLILPRRELLEFFLFGGVVLYSINRELINKKLLLYTLCLASFIYLVYFPFYNVIRRTSVSFDKSAPISSIKKIYDYGLNTYSEGNERASELTDNRAIGLYRALYWLAENDTDNKISWGAITLSAIDHATPKVINPSKGLGSEHLLEKRMQTSKDSADSVLLLSLADYSMLGSIFTVLIYFLIFQLWYWISRTSDLLWGQTITSLYVVYFLFSVSFSIEQKLDGILANTVAYVLVVSLIVLIHKFNLLQILTTKQNKKQL</sequence>
<evidence type="ECO:0000313" key="3">
    <source>
        <dbReference type="Proteomes" id="UP000540519"/>
    </source>
</evidence>
<feature type="transmembrane region" description="Helical" evidence="1">
    <location>
        <begin position="157"/>
        <end position="175"/>
    </location>
</feature>
<organism evidence="2 3">
    <name type="scientific">Zobellia amurskyensis</name>
    <dbReference type="NCBI Taxonomy" id="248905"/>
    <lineage>
        <taxon>Bacteria</taxon>
        <taxon>Pseudomonadati</taxon>
        <taxon>Bacteroidota</taxon>
        <taxon>Flavobacteriia</taxon>
        <taxon>Flavobacteriales</taxon>
        <taxon>Flavobacteriaceae</taxon>
        <taxon>Zobellia</taxon>
    </lineage>
</organism>
<evidence type="ECO:0008006" key="4">
    <source>
        <dbReference type="Google" id="ProtNLM"/>
    </source>
</evidence>
<proteinExistence type="predicted"/>
<dbReference type="AlphaFoldDB" id="A0A7X2ZSJ4"/>
<name>A0A7X2ZSJ4_9FLAO</name>
<dbReference type="OrthoDB" id="1425878at2"/>
<keyword evidence="1" id="KW-0812">Transmembrane</keyword>
<dbReference type="Proteomes" id="UP000540519">
    <property type="component" value="Unassembled WGS sequence"/>
</dbReference>
<feature type="transmembrane region" description="Helical" evidence="1">
    <location>
        <begin position="67"/>
        <end position="86"/>
    </location>
</feature>